<dbReference type="OrthoDB" id="3768524at2"/>
<reference evidence="2 3" key="1">
    <citation type="submission" date="2018-05" db="EMBL/GenBank/DDBJ databases">
        <title>Nocardioides silvaticus genome.</title>
        <authorList>
            <person name="Li C."/>
            <person name="Wang G."/>
        </authorList>
    </citation>
    <scope>NUCLEOTIDE SEQUENCE [LARGE SCALE GENOMIC DNA]</scope>
    <source>
        <strain evidence="2 3">CCTCC AB 2018079</strain>
    </source>
</reference>
<protein>
    <recommendedName>
        <fullName evidence="4">Lipoprotein</fullName>
    </recommendedName>
</protein>
<proteinExistence type="predicted"/>
<dbReference type="EMBL" id="QGDD01000011">
    <property type="protein sequence ID" value="PWN01118.1"/>
    <property type="molecule type" value="Genomic_DNA"/>
</dbReference>
<comment type="caution">
    <text evidence="2">The sequence shown here is derived from an EMBL/GenBank/DDBJ whole genome shotgun (WGS) entry which is preliminary data.</text>
</comment>
<dbReference type="RefSeq" id="WP_109697063.1">
    <property type="nucleotide sequence ID" value="NZ_QGDD01000011.1"/>
</dbReference>
<dbReference type="Proteomes" id="UP000245507">
    <property type="component" value="Unassembled WGS sequence"/>
</dbReference>
<dbReference type="PROSITE" id="PS51257">
    <property type="entry name" value="PROKAR_LIPOPROTEIN"/>
    <property type="match status" value="1"/>
</dbReference>
<dbReference type="AlphaFoldDB" id="A0A316TBK7"/>
<evidence type="ECO:0000313" key="3">
    <source>
        <dbReference type="Proteomes" id="UP000245507"/>
    </source>
</evidence>
<sequence length="347" mass="36910">MRARAVTGMTLLLLSPLLASCGDDEDTTKPGDVIRAQVDDQFKKGTEATVVLPTGRLLITAAEPVDSAGSDETRARENVEAPSGAVLVPITWQYDPWASNRLDGVFDTDDTPIIDLVSEGEAYRLPPPDDGSEAGESFYVVVDGDGTDRTLELEFDGVVQSVDLKNGDVEAGGAQGLYDIADKRLKPEPCDDAGKWFDTKLATVEFGCDIVGPVLTPYAGGEWAPDGRLFMVLTLSTELRSYTLTNGLGGAARYAAGTVKVKATLDGSTPVSSVSNDDGTDACPIPASAVCGWSKHLIFEVPAKDSEQGPLTTEVSYGLVLGSAFGEFDPPNRQKVDAEEEIKLWEK</sequence>
<gene>
    <name evidence="2" type="ORF">DJ010_19905</name>
</gene>
<evidence type="ECO:0008006" key="4">
    <source>
        <dbReference type="Google" id="ProtNLM"/>
    </source>
</evidence>
<feature type="signal peptide" evidence="1">
    <location>
        <begin position="1"/>
        <end position="19"/>
    </location>
</feature>
<name>A0A316TBK7_9ACTN</name>
<evidence type="ECO:0000313" key="2">
    <source>
        <dbReference type="EMBL" id="PWN01118.1"/>
    </source>
</evidence>
<keyword evidence="1" id="KW-0732">Signal</keyword>
<evidence type="ECO:0000256" key="1">
    <source>
        <dbReference type="SAM" id="SignalP"/>
    </source>
</evidence>
<keyword evidence="3" id="KW-1185">Reference proteome</keyword>
<feature type="chain" id="PRO_5038663487" description="Lipoprotein" evidence="1">
    <location>
        <begin position="20"/>
        <end position="347"/>
    </location>
</feature>
<organism evidence="2 3">
    <name type="scientific">Nocardioides silvaticus</name>
    <dbReference type="NCBI Taxonomy" id="2201891"/>
    <lineage>
        <taxon>Bacteria</taxon>
        <taxon>Bacillati</taxon>
        <taxon>Actinomycetota</taxon>
        <taxon>Actinomycetes</taxon>
        <taxon>Propionibacteriales</taxon>
        <taxon>Nocardioidaceae</taxon>
        <taxon>Nocardioides</taxon>
    </lineage>
</organism>
<accession>A0A316TBK7</accession>